<evidence type="ECO:0000256" key="1">
    <source>
        <dbReference type="ARBA" id="ARBA00001946"/>
    </source>
</evidence>
<dbReference type="Pfam" id="PF04029">
    <property type="entry name" value="2-ph_phosp"/>
    <property type="match status" value="1"/>
</dbReference>
<dbReference type="GO" id="GO:0000287">
    <property type="term" value="F:magnesium ion binding"/>
    <property type="evidence" value="ECO:0007669"/>
    <property type="project" value="InterPro"/>
</dbReference>
<dbReference type="EMBL" id="AOHW01000026">
    <property type="protein sequence ID" value="ELY41804.1"/>
    <property type="molecule type" value="Genomic_DNA"/>
</dbReference>
<evidence type="ECO:0000313" key="7">
    <source>
        <dbReference type="EMBL" id="ELY41804.1"/>
    </source>
</evidence>
<dbReference type="EC" id="3.1.3.71" evidence="3"/>
<dbReference type="eggNOG" id="arCOG04871">
    <property type="taxonomic scope" value="Archaea"/>
</dbReference>
<reference evidence="7 8" key="1">
    <citation type="journal article" date="2014" name="PLoS Genet.">
        <title>Phylogenetically driven sequencing of extremely halophilic archaea reveals strategies for static and dynamic osmo-response.</title>
        <authorList>
            <person name="Becker E.A."/>
            <person name="Seitzer P.M."/>
            <person name="Tritt A."/>
            <person name="Larsen D."/>
            <person name="Krusor M."/>
            <person name="Yao A.I."/>
            <person name="Wu D."/>
            <person name="Madern D."/>
            <person name="Eisen J.A."/>
            <person name="Darling A.E."/>
            <person name="Facciotti M.T."/>
        </authorList>
    </citation>
    <scope>NUCLEOTIDE SEQUENCE [LARGE SCALE GENOMIC DNA]</scope>
    <source>
        <strain evidence="7 8">GA33</strain>
    </source>
</reference>
<organism evidence="7 8">
    <name type="scientific">Natronorubrum tibetense GA33</name>
    <dbReference type="NCBI Taxonomy" id="1114856"/>
    <lineage>
        <taxon>Archaea</taxon>
        <taxon>Methanobacteriati</taxon>
        <taxon>Methanobacteriota</taxon>
        <taxon>Stenosarchaea group</taxon>
        <taxon>Halobacteria</taxon>
        <taxon>Halobacteriales</taxon>
        <taxon>Natrialbaceae</taxon>
        <taxon>Natronorubrum</taxon>
    </lineage>
</organism>
<dbReference type="PANTHER" id="PTHR37311">
    <property type="entry name" value="2-PHOSPHOSULFOLACTATE PHOSPHATASE-RELATED"/>
    <property type="match status" value="1"/>
</dbReference>
<evidence type="ECO:0000256" key="5">
    <source>
        <dbReference type="ARBA" id="ARBA00022842"/>
    </source>
</evidence>
<evidence type="ECO:0000256" key="3">
    <source>
        <dbReference type="ARBA" id="ARBA00012953"/>
    </source>
</evidence>
<dbReference type="PATRIC" id="fig|1114856.3.peg.1759"/>
<dbReference type="PANTHER" id="PTHR37311:SF1">
    <property type="entry name" value="2-PHOSPHOSULFOLACTATE PHOSPHATASE-RELATED"/>
    <property type="match status" value="1"/>
</dbReference>
<dbReference type="AlphaFoldDB" id="L9VX98"/>
<evidence type="ECO:0000256" key="6">
    <source>
        <dbReference type="ARBA" id="ARBA00033711"/>
    </source>
</evidence>
<dbReference type="OrthoDB" id="233938at2157"/>
<proteinExistence type="inferred from homology"/>
<dbReference type="RefSeq" id="WP_006089502.1">
    <property type="nucleotide sequence ID" value="NZ_AOHW01000026.1"/>
</dbReference>
<comment type="cofactor">
    <cofactor evidence="1">
        <name>Mg(2+)</name>
        <dbReference type="ChEBI" id="CHEBI:18420"/>
    </cofactor>
</comment>
<comment type="catalytic activity">
    <reaction evidence="6">
        <text>(2R)-O-phospho-3-sulfolactate + H2O = (2R)-3-sulfolactate + phosphate</text>
        <dbReference type="Rhea" id="RHEA:23416"/>
        <dbReference type="ChEBI" id="CHEBI:15377"/>
        <dbReference type="ChEBI" id="CHEBI:15597"/>
        <dbReference type="ChEBI" id="CHEBI:43474"/>
        <dbReference type="ChEBI" id="CHEBI:58738"/>
        <dbReference type="EC" id="3.1.3.71"/>
    </reaction>
</comment>
<keyword evidence="4" id="KW-0378">Hydrolase</keyword>
<comment type="similarity">
    <text evidence="2">Belongs to the ComB family.</text>
</comment>
<gene>
    <name evidence="7" type="ORF">C496_08416</name>
</gene>
<evidence type="ECO:0000256" key="2">
    <source>
        <dbReference type="ARBA" id="ARBA00009997"/>
    </source>
</evidence>
<evidence type="ECO:0000256" key="4">
    <source>
        <dbReference type="ARBA" id="ARBA00022801"/>
    </source>
</evidence>
<accession>L9VX98</accession>
<dbReference type="SUPFAM" id="SSF142823">
    <property type="entry name" value="ComB-like"/>
    <property type="match status" value="1"/>
</dbReference>
<dbReference type="InterPro" id="IPR005238">
    <property type="entry name" value="ComB-like"/>
</dbReference>
<protein>
    <recommendedName>
        <fullName evidence="3">2-phosphosulfolactate phosphatase</fullName>
        <ecNumber evidence="3">3.1.3.71</ecNumber>
    </recommendedName>
</protein>
<dbReference type="Gene3D" id="3.90.1560.10">
    <property type="entry name" value="ComB-like"/>
    <property type="match status" value="1"/>
</dbReference>
<keyword evidence="8" id="KW-1185">Reference proteome</keyword>
<dbReference type="Proteomes" id="UP000011599">
    <property type="component" value="Unassembled WGS sequence"/>
</dbReference>
<dbReference type="GO" id="GO:0050545">
    <property type="term" value="F:sulfopyruvate decarboxylase activity"/>
    <property type="evidence" value="ECO:0007669"/>
    <property type="project" value="TreeGrafter"/>
</dbReference>
<comment type="caution">
    <text evidence="7">The sequence shown here is derived from an EMBL/GenBank/DDBJ whole genome shotgun (WGS) entry which is preliminary data.</text>
</comment>
<dbReference type="InterPro" id="IPR036702">
    <property type="entry name" value="ComB-like_sf"/>
</dbReference>
<sequence>MAQIDERFTERMIPSRAQIPAQLETANYVVIDVTHYSNTVLELLRAGATFVHVPDERGDEFAFKDRHSDARIGGGSSENYTPTEGYDFFNSPSYVQRIDVDGRPAAVTSSNGGAAVTDLRKRAERTRDVDVYIGSTMNAKALAAHLREDEKSTITVAAGSKGKPTPEDTIGAVLIHRYLEGDEPTTAELDCYREILTAGKAAKYAAKADIRCRDLLEYSLSFDSRTELPKLDGKRLVDVSGDT</sequence>
<dbReference type="STRING" id="1114856.GCA_000383975_02107"/>
<name>L9VX98_9EURY</name>
<keyword evidence="5" id="KW-0460">Magnesium</keyword>
<dbReference type="GO" id="GO:0050532">
    <property type="term" value="F:2-phosphosulfolactate phosphatase activity"/>
    <property type="evidence" value="ECO:0007669"/>
    <property type="project" value="UniProtKB-EC"/>
</dbReference>
<evidence type="ECO:0000313" key="8">
    <source>
        <dbReference type="Proteomes" id="UP000011599"/>
    </source>
</evidence>